<evidence type="ECO:0000256" key="1">
    <source>
        <dbReference type="ARBA" id="ARBA00038101"/>
    </source>
</evidence>
<dbReference type="SMART" id="SM00671">
    <property type="entry name" value="SEL1"/>
    <property type="match status" value="1"/>
</dbReference>
<evidence type="ECO:0000313" key="3">
    <source>
        <dbReference type="Proteomes" id="UP001470230"/>
    </source>
</evidence>
<accession>A0ABR2JP12</accession>
<dbReference type="PANTHER" id="PTHR11102:SF160">
    <property type="entry name" value="ERAD-ASSOCIATED E3 UBIQUITIN-PROTEIN LIGASE COMPONENT HRD3"/>
    <property type="match status" value="1"/>
</dbReference>
<gene>
    <name evidence="2" type="ORF">M9Y10_003270</name>
</gene>
<evidence type="ECO:0008006" key="4">
    <source>
        <dbReference type="Google" id="ProtNLM"/>
    </source>
</evidence>
<dbReference type="InterPro" id="IPR050767">
    <property type="entry name" value="Sel1_AlgK"/>
</dbReference>
<dbReference type="Pfam" id="PF08238">
    <property type="entry name" value="Sel1"/>
    <property type="match status" value="2"/>
</dbReference>
<organism evidence="2 3">
    <name type="scientific">Tritrichomonas musculus</name>
    <dbReference type="NCBI Taxonomy" id="1915356"/>
    <lineage>
        <taxon>Eukaryota</taxon>
        <taxon>Metamonada</taxon>
        <taxon>Parabasalia</taxon>
        <taxon>Tritrichomonadida</taxon>
        <taxon>Tritrichomonadidae</taxon>
        <taxon>Tritrichomonas</taxon>
    </lineage>
</organism>
<evidence type="ECO:0000313" key="2">
    <source>
        <dbReference type="EMBL" id="KAK8880590.1"/>
    </source>
</evidence>
<sequence length="166" mass="19221">MAEKYFESSSQSGNNNALLSLGNMYYYGKGVKQNYVQGINYYKRASQLGNVKASLKLGIIYYNGKGIEFKIMISMNYYVSCINIEKRYNLFNSSYYYHANNDLGLIYLVEYQQEKLAEKYLSESGYNEYPIGQNSYGIFLQYCCHNENKAKQMFENASELYSLALS</sequence>
<dbReference type="Proteomes" id="UP001470230">
    <property type="component" value="Unassembled WGS sequence"/>
</dbReference>
<comment type="caution">
    <text evidence="2">The sequence shown here is derived from an EMBL/GenBank/DDBJ whole genome shotgun (WGS) entry which is preliminary data.</text>
</comment>
<dbReference type="InterPro" id="IPR006597">
    <property type="entry name" value="Sel1-like"/>
</dbReference>
<name>A0ABR2JP12_9EUKA</name>
<dbReference type="PANTHER" id="PTHR11102">
    <property type="entry name" value="SEL-1-LIKE PROTEIN"/>
    <property type="match status" value="1"/>
</dbReference>
<protein>
    <recommendedName>
        <fullName evidence="4">HCP-like protein</fullName>
    </recommendedName>
</protein>
<dbReference type="InterPro" id="IPR011990">
    <property type="entry name" value="TPR-like_helical_dom_sf"/>
</dbReference>
<reference evidence="2 3" key="1">
    <citation type="submission" date="2024-04" db="EMBL/GenBank/DDBJ databases">
        <title>Tritrichomonas musculus Genome.</title>
        <authorList>
            <person name="Alves-Ferreira E."/>
            <person name="Grigg M."/>
            <person name="Lorenzi H."/>
            <person name="Galac M."/>
        </authorList>
    </citation>
    <scope>NUCLEOTIDE SEQUENCE [LARGE SCALE GENOMIC DNA]</scope>
    <source>
        <strain evidence="2 3">EAF2021</strain>
    </source>
</reference>
<keyword evidence="3" id="KW-1185">Reference proteome</keyword>
<comment type="similarity">
    <text evidence="1">Belongs to the sel-1 family.</text>
</comment>
<proteinExistence type="inferred from homology"/>
<dbReference type="Gene3D" id="1.25.40.10">
    <property type="entry name" value="Tetratricopeptide repeat domain"/>
    <property type="match status" value="1"/>
</dbReference>
<dbReference type="EMBL" id="JAPFFF010000010">
    <property type="protein sequence ID" value="KAK8880590.1"/>
    <property type="molecule type" value="Genomic_DNA"/>
</dbReference>
<dbReference type="SUPFAM" id="SSF81901">
    <property type="entry name" value="HCP-like"/>
    <property type="match status" value="1"/>
</dbReference>